<dbReference type="GO" id="GO:0005524">
    <property type="term" value="F:ATP binding"/>
    <property type="evidence" value="ECO:0007669"/>
    <property type="project" value="UniProtKB-KW"/>
</dbReference>
<dbReference type="InterPro" id="IPR014729">
    <property type="entry name" value="Rossmann-like_a/b/a_fold"/>
</dbReference>
<keyword evidence="3 14" id="KW-0436">Ligase</keyword>
<comment type="caution">
    <text evidence="14">The sequence shown here is derived from an EMBL/GenBank/DDBJ whole genome shotgun (WGS) entry which is preliminary data.</text>
</comment>
<evidence type="ECO:0000256" key="3">
    <source>
        <dbReference type="ARBA" id="ARBA00022598"/>
    </source>
</evidence>
<dbReference type="CDD" id="cd00672">
    <property type="entry name" value="CysRS_core"/>
    <property type="match status" value="1"/>
</dbReference>
<dbReference type="GO" id="GO:0006423">
    <property type="term" value="P:cysteinyl-tRNA aminoacylation"/>
    <property type="evidence" value="ECO:0007669"/>
    <property type="project" value="InterPro"/>
</dbReference>
<dbReference type="SUPFAM" id="SSF52374">
    <property type="entry name" value="Nucleotidylyl transferase"/>
    <property type="match status" value="1"/>
</dbReference>
<dbReference type="PANTHER" id="PTHR10890:SF3">
    <property type="entry name" value="CYSTEINE--TRNA LIGASE, CYTOPLASMIC"/>
    <property type="match status" value="1"/>
</dbReference>
<keyword evidence="8" id="KW-0648">Protein biosynthesis</keyword>
<dbReference type="InterPro" id="IPR032678">
    <property type="entry name" value="tRNA-synt_1_cat_dom"/>
</dbReference>
<dbReference type="EMBL" id="NCKV01000076">
    <property type="protein sequence ID" value="RWS31740.1"/>
    <property type="molecule type" value="Genomic_DNA"/>
</dbReference>
<evidence type="ECO:0000256" key="6">
    <source>
        <dbReference type="ARBA" id="ARBA00022833"/>
    </source>
</evidence>
<keyword evidence="15" id="KW-1185">Reference proteome</keyword>
<evidence type="ECO:0000256" key="1">
    <source>
        <dbReference type="ARBA" id="ARBA00001947"/>
    </source>
</evidence>
<evidence type="ECO:0000256" key="9">
    <source>
        <dbReference type="ARBA" id="ARBA00023146"/>
    </source>
</evidence>
<evidence type="ECO:0000256" key="10">
    <source>
        <dbReference type="ARBA" id="ARBA00031499"/>
    </source>
</evidence>
<dbReference type="SUPFAM" id="SSF47323">
    <property type="entry name" value="Anticodon-binding domain of a subclass of class I aminoacyl-tRNA synthetases"/>
    <property type="match status" value="1"/>
</dbReference>
<dbReference type="Pfam" id="PF01406">
    <property type="entry name" value="tRNA-synt_1e"/>
    <property type="match status" value="1"/>
</dbReference>
<dbReference type="InterPro" id="IPR024909">
    <property type="entry name" value="Cys-tRNA/MSH_ligase"/>
</dbReference>
<dbReference type="EC" id="6.1.1.16" evidence="2"/>
<dbReference type="GO" id="GO:0005737">
    <property type="term" value="C:cytoplasm"/>
    <property type="evidence" value="ECO:0007669"/>
    <property type="project" value="TreeGrafter"/>
</dbReference>
<dbReference type="PRINTS" id="PR00983">
    <property type="entry name" value="TRNASYNTHCYS"/>
</dbReference>
<dbReference type="GO" id="GO:0046872">
    <property type="term" value="F:metal ion binding"/>
    <property type="evidence" value="ECO:0007669"/>
    <property type="project" value="UniProtKB-KW"/>
</dbReference>
<evidence type="ECO:0000313" key="14">
    <source>
        <dbReference type="EMBL" id="RWS31740.1"/>
    </source>
</evidence>
<dbReference type="VEuPathDB" id="VectorBase:LDEU000300"/>
<dbReference type="AlphaFoldDB" id="A0A443SW60"/>
<keyword evidence="9" id="KW-0030">Aminoacyl-tRNA synthetase</keyword>
<feature type="coiled-coil region" evidence="12">
    <location>
        <begin position="618"/>
        <end position="660"/>
    </location>
</feature>
<dbReference type="STRING" id="299467.A0A443SW60"/>
<keyword evidence="4" id="KW-0479">Metal-binding</keyword>
<dbReference type="OrthoDB" id="438179at2759"/>
<dbReference type="GO" id="GO:0004817">
    <property type="term" value="F:cysteine-tRNA ligase activity"/>
    <property type="evidence" value="ECO:0007669"/>
    <property type="project" value="UniProtKB-EC"/>
</dbReference>
<evidence type="ECO:0000313" key="15">
    <source>
        <dbReference type="Proteomes" id="UP000288716"/>
    </source>
</evidence>
<evidence type="ECO:0000256" key="2">
    <source>
        <dbReference type="ARBA" id="ARBA00012832"/>
    </source>
</evidence>
<organism evidence="14 15">
    <name type="scientific">Leptotrombidium deliense</name>
    <dbReference type="NCBI Taxonomy" id="299467"/>
    <lineage>
        <taxon>Eukaryota</taxon>
        <taxon>Metazoa</taxon>
        <taxon>Ecdysozoa</taxon>
        <taxon>Arthropoda</taxon>
        <taxon>Chelicerata</taxon>
        <taxon>Arachnida</taxon>
        <taxon>Acari</taxon>
        <taxon>Acariformes</taxon>
        <taxon>Trombidiformes</taxon>
        <taxon>Prostigmata</taxon>
        <taxon>Anystina</taxon>
        <taxon>Parasitengona</taxon>
        <taxon>Trombiculoidea</taxon>
        <taxon>Trombiculidae</taxon>
        <taxon>Leptotrombidium</taxon>
    </lineage>
</organism>
<evidence type="ECO:0000256" key="5">
    <source>
        <dbReference type="ARBA" id="ARBA00022741"/>
    </source>
</evidence>
<keyword evidence="6" id="KW-0862">Zinc</keyword>
<accession>A0A443SW60</accession>
<feature type="domain" description="tRNA synthetases class I catalytic" evidence="13">
    <location>
        <begin position="35"/>
        <end position="432"/>
    </location>
</feature>
<dbReference type="Proteomes" id="UP000288716">
    <property type="component" value="Unassembled WGS sequence"/>
</dbReference>
<evidence type="ECO:0000256" key="12">
    <source>
        <dbReference type="SAM" id="Coils"/>
    </source>
</evidence>
<gene>
    <name evidence="14" type="ORF">B4U80_02922</name>
</gene>
<dbReference type="HAMAP" id="MF_00041">
    <property type="entry name" value="Cys_tRNA_synth"/>
    <property type="match status" value="1"/>
</dbReference>
<reference evidence="14 15" key="1">
    <citation type="journal article" date="2018" name="Gigascience">
        <title>Genomes of trombidid mites reveal novel predicted allergens and laterally-transferred genes associated with secondary metabolism.</title>
        <authorList>
            <person name="Dong X."/>
            <person name="Chaisiri K."/>
            <person name="Xia D."/>
            <person name="Armstrong S.D."/>
            <person name="Fang Y."/>
            <person name="Donnelly M.J."/>
            <person name="Kadowaki T."/>
            <person name="McGarry J.W."/>
            <person name="Darby A.C."/>
            <person name="Makepeace B.L."/>
        </authorList>
    </citation>
    <scope>NUCLEOTIDE SEQUENCE [LARGE SCALE GENOMIC DNA]</scope>
    <source>
        <strain evidence="14">UoL-UT</strain>
    </source>
</reference>
<dbReference type="NCBIfam" id="TIGR00435">
    <property type="entry name" value="cysS"/>
    <property type="match status" value="1"/>
</dbReference>
<name>A0A443SW60_9ACAR</name>
<evidence type="ECO:0000259" key="13">
    <source>
        <dbReference type="Pfam" id="PF01406"/>
    </source>
</evidence>
<protein>
    <recommendedName>
        <fullName evidence="11">Cysteine--tRNA ligase, cytoplasmic</fullName>
        <ecNumber evidence="2">6.1.1.16</ecNumber>
    </recommendedName>
    <alternativeName>
        <fullName evidence="10">Cysteinyl-tRNA synthetase</fullName>
    </alternativeName>
</protein>
<evidence type="ECO:0000256" key="7">
    <source>
        <dbReference type="ARBA" id="ARBA00022840"/>
    </source>
</evidence>
<sequence length="720" mass="83281">MATSNAVKKWEVPKQDGNKRKLKLYNSFTKNKETFVPISGKRVFWYNCGPTVYDAAHMGHARSYITFDIIRRILQDYFRFDVLFVMNITDIDDKIIKRARQQYLLRRYVDNRKDVAENGFKEDLAKAIDYYNNKLNAETDSDKKNMMIRLLSDVQKVMNSININSVNDVKDVFMEWLDSVEGHTIDDNSVFESLPRQYELEFYKDMQALNVLPADVVTRVSEYVPEIVEYIKKIIENGYAYESNGSVYFDTVKFGDSPKHQYAKLVPEAVGDKKAMIEGEGVLSSDLKVNEKKHPNDFALWKLSKPGEPHWQSPWGKGRPGWHIECSVMASAILGNTLDIHSGGYDLKFPHHDNEIAQAESYYDTGDNWVQYFLHSGHLTISGCKMSKSLKNFITIGDALNKHTSRQLRFAFLLHSWKDTLDYSENSMHDAINYEKFVNEFFLAVKDILRSSNLNKFEKWTQLEIDLNNRFYETIAGVDDALCDNIDTRTALDLIRELITSCNIYLKSIPNPNASLLKNVAEFITRIFGTFGLIEDTKVDIGFGATSQNEATNKEEIIMPLLEVLCNFREDMRSIAKDSKINQILQKCDELRDDILPNLGIKIEDKEVCGVVKTVKKLVDKETLLREKEEKLRIEEEKRKAKEKRKLEQLEAQALKDAQKKINPVDMFRSDTNYSQFDEKGFPIADKEGNPLSKSQIKNLTKLYQKQEKMYNEYLQSVKQ</sequence>
<dbReference type="Gene3D" id="3.40.50.620">
    <property type="entry name" value="HUPs"/>
    <property type="match status" value="1"/>
</dbReference>
<dbReference type="InterPro" id="IPR015803">
    <property type="entry name" value="Cys-tRNA-ligase"/>
</dbReference>
<evidence type="ECO:0000256" key="11">
    <source>
        <dbReference type="ARBA" id="ARBA00039362"/>
    </source>
</evidence>
<proteinExistence type="inferred from homology"/>
<keyword evidence="7" id="KW-0067">ATP-binding</keyword>
<evidence type="ECO:0000256" key="8">
    <source>
        <dbReference type="ARBA" id="ARBA00022917"/>
    </source>
</evidence>
<comment type="cofactor">
    <cofactor evidence="1">
        <name>Zn(2+)</name>
        <dbReference type="ChEBI" id="CHEBI:29105"/>
    </cofactor>
</comment>
<evidence type="ECO:0000256" key="4">
    <source>
        <dbReference type="ARBA" id="ARBA00022723"/>
    </source>
</evidence>
<dbReference type="InterPro" id="IPR009080">
    <property type="entry name" value="tRNAsynth_Ia_anticodon-bd"/>
</dbReference>
<dbReference type="PANTHER" id="PTHR10890">
    <property type="entry name" value="CYSTEINYL-TRNA SYNTHETASE"/>
    <property type="match status" value="1"/>
</dbReference>
<keyword evidence="5" id="KW-0547">Nucleotide-binding</keyword>
<keyword evidence="12" id="KW-0175">Coiled coil</keyword>